<keyword evidence="3" id="KW-0812">Transmembrane</keyword>
<keyword evidence="3" id="KW-1133">Transmembrane helix</keyword>
<dbReference type="NCBIfam" id="TIGR02532">
    <property type="entry name" value="IV_pilin_GFxxxE"/>
    <property type="match status" value="1"/>
</dbReference>
<evidence type="ECO:0000256" key="2">
    <source>
        <dbReference type="ARBA" id="ARBA00022481"/>
    </source>
</evidence>
<protein>
    <submittedName>
        <fullName evidence="4">Type IV pilus assembly protein PilA</fullName>
    </submittedName>
</protein>
<accession>A0AAJ2F0F6</accession>
<dbReference type="InterPro" id="IPR012902">
    <property type="entry name" value="N_methyl_site"/>
</dbReference>
<feature type="transmembrane region" description="Helical" evidence="3">
    <location>
        <begin position="7"/>
        <end position="27"/>
    </location>
</feature>
<evidence type="ECO:0000313" key="5">
    <source>
        <dbReference type="Proteomes" id="UP001268036"/>
    </source>
</evidence>
<dbReference type="EMBL" id="JAVJAF010000001">
    <property type="protein sequence ID" value="MDR6235410.1"/>
    <property type="molecule type" value="Genomic_DNA"/>
</dbReference>
<organism evidence="4 5">
    <name type="scientific">Pseudomonas oryzihabitans</name>
    <dbReference type="NCBI Taxonomy" id="47885"/>
    <lineage>
        <taxon>Bacteria</taxon>
        <taxon>Pseudomonadati</taxon>
        <taxon>Pseudomonadota</taxon>
        <taxon>Gammaproteobacteria</taxon>
        <taxon>Pseudomonadales</taxon>
        <taxon>Pseudomonadaceae</taxon>
        <taxon>Pseudomonas</taxon>
    </lineage>
</organism>
<dbReference type="GO" id="GO:0043107">
    <property type="term" value="P:type IV pilus-dependent motility"/>
    <property type="evidence" value="ECO:0007669"/>
    <property type="project" value="TreeGrafter"/>
</dbReference>
<gene>
    <name evidence="4" type="ORF">QE440_003151</name>
</gene>
<dbReference type="GO" id="GO:0044096">
    <property type="term" value="C:type IV pilus"/>
    <property type="evidence" value="ECO:0007669"/>
    <property type="project" value="TreeGrafter"/>
</dbReference>
<dbReference type="Pfam" id="PF07963">
    <property type="entry name" value="N_methyl"/>
    <property type="match status" value="1"/>
</dbReference>
<dbReference type="Proteomes" id="UP001268036">
    <property type="component" value="Unassembled WGS sequence"/>
</dbReference>
<dbReference type="AlphaFoldDB" id="A0AAJ2F0F6"/>
<proteinExistence type="inferred from homology"/>
<dbReference type="Gene3D" id="3.30.700.10">
    <property type="entry name" value="Glycoprotein, Type 4 Pilin"/>
    <property type="match status" value="1"/>
</dbReference>
<dbReference type="PANTHER" id="PTHR30093">
    <property type="entry name" value="GENERAL SECRETION PATHWAY PROTEIN G"/>
    <property type="match status" value="1"/>
</dbReference>
<dbReference type="InterPro" id="IPR045584">
    <property type="entry name" value="Pilin-like"/>
</dbReference>
<evidence type="ECO:0000313" key="4">
    <source>
        <dbReference type="EMBL" id="MDR6235410.1"/>
    </source>
</evidence>
<dbReference type="PROSITE" id="PS00409">
    <property type="entry name" value="PROKAR_NTER_METHYL"/>
    <property type="match status" value="1"/>
</dbReference>
<keyword evidence="2" id="KW-0488">Methylation</keyword>
<dbReference type="RefSeq" id="WP_309760011.1">
    <property type="nucleotide sequence ID" value="NZ_JAVJAF010000001.1"/>
</dbReference>
<evidence type="ECO:0000256" key="1">
    <source>
        <dbReference type="ARBA" id="ARBA00005233"/>
    </source>
</evidence>
<keyword evidence="3" id="KW-0472">Membrane</keyword>
<dbReference type="SUPFAM" id="SSF54523">
    <property type="entry name" value="Pili subunits"/>
    <property type="match status" value="1"/>
</dbReference>
<dbReference type="PANTHER" id="PTHR30093:SF34">
    <property type="entry name" value="PREPILIN PEPTIDASE-DEPENDENT PROTEIN D"/>
    <property type="match status" value="1"/>
</dbReference>
<comment type="caution">
    <text evidence="4">The sequence shown here is derived from an EMBL/GenBank/DDBJ whole genome shotgun (WGS) entry which is preliminary data.</text>
</comment>
<name>A0AAJ2F0F6_9PSED</name>
<evidence type="ECO:0000256" key="3">
    <source>
        <dbReference type="SAM" id="Phobius"/>
    </source>
</evidence>
<reference evidence="4" key="1">
    <citation type="submission" date="2023-08" db="EMBL/GenBank/DDBJ databases">
        <title>Functional and genomic diversity of the sorghum phyllosphere microbiome.</title>
        <authorList>
            <person name="Shade A."/>
        </authorList>
    </citation>
    <scope>NUCLEOTIDE SEQUENCE</scope>
    <source>
        <strain evidence="4">SORGH_AS_0201</strain>
    </source>
</reference>
<sequence>MKAQKGFTLIELMIVVAIIGILAAIAIPQYQNYVTKARWAENNTAISPVQLAIAECLQRNTSVLTSCDTLAKLTTQTGYQALPTATANLASVTITENTAAIVVTGTAAVGSCVVTWTPNVTDPNRITWTPATTGTNCSRNQTGV</sequence>
<comment type="similarity">
    <text evidence="1">Belongs to the N-Me-Phe pilin family.</text>
</comment>